<evidence type="ECO:0000256" key="2">
    <source>
        <dbReference type="ARBA" id="ARBA00022857"/>
    </source>
</evidence>
<dbReference type="EMBL" id="JH767596">
    <property type="protein sequence ID" value="EON68431.1"/>
    <property type="molecule type" value="Genomic_DNA"/>
</dbReference>
<reference evidence="5" key="1">
    <citation type="submission" date="2012-06" db="EMBL/GenBank/DDBJ databases">
        <title>The genome sequence of Coniosporium apollinis CBS 100218.</title>
        <authorList>
            <consortium name="The Broad Institute Genome Sequencing Platform"/>
            <person name="Cuomo C."/>
            <person name="Gorbushina A."/>
            <person name="Noack S."/>
            <person name="Walker B."/>
            <person name="Young S.K."/>
            <person name="Zeng Q."/>
            <person name="Gargeya S."/>
            <person name="Fitzgerald M."/>
            <person name="Haas B."/>
            <person name="Abouelleil A."/>
            <person name="Alvarado L."/>
            <person name="Arachchi H.M."/>
            <person name="Berlin A.M."/>
            <person name="Chapman S.B."/>
            <person name="Goldberg J."/>
            <person name="Griggs A."/>
            <person name="Gujja S."/>
            <person name="Hansen M."/>
            <person name="Howarth C."/>
            <person name="Imamovic A."/>
            <person name="Larimer J."/>
            <person name="McCowan C."/>
            <person name="Montmayeur A."/>
            <person name="Murphy C."/>
            <person name="Neiman D."/>
            <person name="Pearson M."/>
            <person name="Priest M."/>
            <person name="Roberts A."/>
            <person name="Saif S."/>
            <person name="Shea T."/>
            <person name="Sisk P."/>
            <person name="Sykes S."/>
            <person name="Wortman J."/>
            <person name="Nusbaum C."/>
            <person name="Birren B."/>
        </authorList>
    </citation>
    <scope>NUCLEOTIDE SEQUENCE [LARGE SCALE GENOMIC DNA]</scope>
    <source>
        <strain evidence="5">CBS 100218</strain>
    </source>
</reference>
<gene>
    <name evidence="4" type="ORF">W97_07755</name>
</gene>
<protein>
    <submittedName>
        <fullName evidence="4">Uncharacterized protein</fullName>
    </submittedName>
</protein>
<organism evidence="4 5">
    <name type="scientific">Coniosporium apollinis (strain CBS 100218)</name>
    <name type="common">Rock-inhabiting black yeast</name>
    <dbReference type="NCBI Taxonomy" id="1168221"/>
    <lineage>
        <taxon>Eukaryota</taxon>
        <taxon>Fungi</taxon>
        <taxon>Dikarya</taxon>
        <taxon>Ascomycota</taxon>
        <taxon>Pezizomycotina</taxon>
        <taxon>Dothideomycetes</taxon>
        <taxon>Dothideomycetes incertae sedis</taxon>
        <taxon>Coniosporium</taxon>
    </lineage>
</organism>
<dbReference type="GeneID" id="19905066"/>
<keyword evidence="3" id="KW-0560">Oxidoreductase</keyword>
<name>R7Z3B4_CONA1</name>
<comment type="similarity">
    <text evidence="1">Belongs to the short-chain dehydrogenases/reductases (SDR) family.</text>
</comment>
<evidence type="ECO:0000256" key="1">
    <source>
        <dbReference type="ARBA" id="ARBA00006484"/>
    </source>
</evidence>
<dbReference type="SUPFAM" id="SSF51735">
    <property type="entry name" value="NAD(P)-binding Rossmann-fold domains"/>
    <property type="match status" value="1"/>
</dbReference>
<accession>R7Z3B4</accession>
<dbReference type="InterPro" id="IPR036291">
    <property type="entry name" value="NAD(P)-bd_dom_sf"/>
</dbReference>
<dbReference type="InterPro" id="IPR020904">
    <property type="entry name" value="Sc_DH/Rdtase_CS"/>
</dbReference>
<dbReference type="OrthoDB" id="417891at2759"/>
<dbReference type="FunFam" id="3.40.50.720:FF:000084">
    <property type="entry name" value="Short-chain dehydrogenase reductase"/>
    <property type="match status" value="1"/>
</dbReference>
<dbReference type="PROSITE" id="PS00061">
    <property type="entry name" value="ADH_SHORT"/>
    <property type="match status" value="1"/>
</dbReference>
<sequence length="273" mass="28945">MIAPMITPMLALDEKRIIVTGGGRGIGLALCTAIIDAGGYVGILDILKEPHPDCQALVERSGRCYYFNCDITKRESLETAFGKCVGALGGHIDGCVTNAGIGTDKPFLDHTWEDFERVVAVNVTGTFFPAQLAVRQMLSQPVCERGGARGSIVMIASAAASHNCPGHLLTAYGGTKGFVKSFAMQLGHELATTGIRVNSISPGYIETDLNLDLAKIRPNVKHYFTEAPPMKRIGHPKDIAGGLVYLLSDVAAYVTGHNLAIDGGMSTGNGLTR</sequence>
<dbReference type="PRINTS" id="PR00081">
    <property type="entry name" value="GDHRDH"/>
</dbReference>
<proteinExistence type="inferred from homology"/>
<dbReference type="HOGENOM" id="CLU_010194_1_1_1"/>
<evidence type="ECO:0000313" key="4">
    <source>
        <dbReference type="EMBL" id="EON68431.1"/>
    </source>
</evidence>
<evidence type="ECO:0000313" key="5">
    <source>
        <dbReference type="Proteomes" id="UP000016924"/>
    </source>
</evidence>
<dbReference type="STRING" id="1168221.R7Z3B4"/>
<dbReference type="Proteomes" id="UP000016924">
    <property type="component" value="Unassembled WGS sequence"/>
</dbReference>
<dbReference type="PANTHER" id="PTHR43008">
    <property type="entry name" value="BENZIL REDUCTASE"/>
    <property type="match status" value="1"/>
</dbReference>
<dbReference type="Gene3D" id="3.40.50.720">
    <property type="entry name" value="NAD(P)-binding Rossmann-like Domain"/>
    <property type="match status" value="1"/>
</dbReference>
<dbReference type="GO" id="GO:0016616">
    <property type="term" value="F:oxidoreductase activity, acting on the CH-OH group of donors, NAD or NADP as acceptor"/>
    <property type="evidence" value="ECO:0007669"/>
    <property type="project" value="UniProtKB-ARBA"/>
</dbReference>
<keyword evidence="2" id="KW-0521">NADP</keyword>
<evidence type="ECO:0000256" key="3">
    <source>
        <dbReference type="ARBA" id="ARBA00023002"/>
    </source>
</evidence>
<dbReference type="InterPro" id="IPR002347">
    <property type="entry name" value="SDR_fam"/>
</dbReference>
<dbReference type="AlphaFoldDB" id="R7Z3B4"/>
<dbReference type="RefSeq" id="XP_007783748.1">
    <property type="nucleotide sequence ID" value="XM_007785558.1"/>
</dbReference>
<dbReference type="Pfam" id="PF13561">
    <property type="entry name" value="adh_short_C2"/>
    <property type="match status" value="1"/>
</dbReference>
<dbReference type="GO" id="GO:0050664">
    <property type="term" value="F:oxidoreductase activity, acting on NAD(P)H, oxygen as acceptor"/>
    <property type="evidence" value="ECO:0007669"/>
    <property type="project" value="TreeGrafter"/>
</dbReference>
<dbReference type="PANTHER" id="PTHR43008:SF4">
    <property type="entry name" value="CHAIN DEHYDROGENASE, PUTATIVE (AFU_ORTHOLOGUE AFUA_4G08710)-RELATED"/>
    <property type="match status" value="1"/>
</dbReference>
<dbReference type="eggNOG" id="KOG0725">
    <property type="taxonomic scope" value="Eukaryota"/>
</dbReference>
<keyword evidence="5" id="KW-1185">Reference proteome</keyword>